<dbReference type="InterPro" id="IPR001207">
    <property type="entry name" value="Transposase_mutator"/>
</dbReference>
<evidence type="ECO:0000256" key="2">
    <source>
        <dbReference type="ARBA" id="ARBA00010961"/>
    </source>
</evidence>
<keyword evidence="5" id="KW-0233">DNA recombination</keyword>
<evidence type="ECO:0000256" key="4">
    <source>
        <dbReference type="ARBA" id="ARBA00023125"/>
    </source>
</evidence>
<sequence>MKSPLTWVTRSKRRTPRGEGNARNGTRAETVLIKGGPVQIEVPRDRAGTFEAVRRAADRPIDRGEAPRT</sequence>
<evidence type="ECO:0000313" key="8">
    <source>
        <dbReference type="Proteomes" id="UP000315842"/>
    </source>
</evidence>
<organism evidence="7 8">
    <name type="scientific">Cellulomonas uda</name>
    <dbReference type="NCBI Taxonomy" id="1714"/>
    <lineage>
        <taxon>Bacteria</taxon>
        <taxon>Bacillati</taxon>
        <taxon>Actinomycetota</taxon>
        <taxon>Actinomycetes</taxon>
        <taxon>Micrococcales</taxon>
        <taxon>Cellulomonadaceae</taxon>
        <taxon>Cellulomonas</taxon>
    </lineage>
</organism>
<dbReference type="EMBL" id="BJLP01000016">
    <property type="protein sequence ID" value="GEA80804.1"/>
    <property type="molecule type" value="Genomic_DNA"/>
</dbReference>
<dbReference type="Proteomes" id="UP000315842">
    <property type="component" value="Unassembled WGS sequence"/>
</dbReference>
<protein>
    <recommendedName>
        <fullName evidence="9">Mutator family transposase</fullName>
    </recommendedName>
</protein>
<reference evidence="7 8" key="1">
    <citation type="submission" date="2019-06" db="EMBL/GenBank/DDBJ databases">
        <title>Whole genome shotgun sequence of Cellulomonas uda NBRC 3747.</title>
        <authorList>
            <person name="Hosoyama A."/>
            <person name="Uohara A."/>
            <person name="Ohji S."/>
            <person name="Ichikawa N."/>
        </authorList>
    </citation>
    <scope>NUCLEOTIDE SEQUENCE [LARGE SCALE GENOMIC DNA]</scope>
    <source>
        <strain evidence="7 8">NBRC 3747</strain>
    </source>
</reference>
<evidence type="ECO:0000256" key="6">
    <source>
        <dbReference type="SAM" id="MobiDB-lite"/>
    </source>
</evidence>
<comment type="similarity">
    <text evidence="2">Belongs to the transposase mutator family.</text>
</comment>
<keyword evidence="3" id="KW-0815">Transposition</keyword>
<evidence type="ECO:0000256" key="3">
    <source>
        <dbReference type="ARBA" id="ARBA00022578"/>
    </source>
</evidence>
<dbReference type="GO" id="GO:0004803">
    <property type="term" value="F:transposase activity"/>
    <property type="evidence" value="ECO:0007669"/>
    <property type="project" value="InterPro"/>
</dbReference>
<dbReference type="Pfam" id="PF00872">
    <property type="entry name" value="Transposase_mut"/>
    <property type="match status" value="1"/>
</dbReference>
<dbReference type="GO" id="GO:0006313">
    <property type="term" value="P:DNA transposition"/>
    <property type="evidence" value="ECO:0007669"/>
    <property type="project" value="InterPro"/>
</dbReference>
<keyword evidence="8" id="KW-1185">Reference proteome</keyword>
<dbReference type="AlphaFoldDB" id="A0A4Y3KBQ5"/>
<evidence type="ECO:0000313" key="7">
    <source>
        <dbReference type="EMBL" id="GEA80804.1"/>
    </source>
</evidence>
<feature type="region of interest" description="Disordered" evidence="6">
    <location>
        <begin position="1"/>
        <end position="25"/>
    </location>
</feature>
<accession>A0A4Y3KBQ5</accession>
<keyword evidence="4" id="KW-0238">DNA-binding</keyword>
<evidence type="ECO:0000256" key="5">
    <source>
        <dbReference type="ARBA" id="ARBA00023172"/>
    </source>
</evidence>
<gene>
    <name evidence="7" type="ORF">CUD01_12480</name>
</gene>
<name>A0A4Y3KBQ5_CELUD</name>
<evidence type="ECO:0000256" key="1">
    <source>
        <dbReference type="ARBA" id="ARBA00002190"/>
    </source>
</evidence>
<proteinExistence type="inferred from homology"/>
<comment type="function">
    <text evidence="1">Required for the transposition of the insertion element.</text>
</comment>
<dbReference type="GO" id="GO:0003677">
    <property type="term" value="F:DNA binding"/>
    <property type="evidence" value="ECO:0007669"/>
    <property type="project" value="UniProtKB-KW"/>
</dbReference>
<comment type="caution">
    <text evidence="7">The sequence shown here is derived from an EMBL/GenBank/DDBJ whole genome shotgun (WGS) entry which is preliminary data.</text>
</comment>
<evidence type="ECO:0008006" key="9">
    <source>
        <dbReference type="Google" id="ProtNLM"/>
    </source>
</evidence>